<gene>
    <name evidence="2" type="ORF">VFPBJ_08109</name>
</gene>
<feature type="compositionally biased region" description="Pro residues" evidence="1">
    <location>
        <begin position="1"/>
        <end position="11"/>
    </location>
</feature>
<organism evidence="2 3">
    <name type="scientific">Purpureocillium lilacinum</name>
    <name type="common">Paecilomyces lilacinus</name>
    <dbReference type="NCBI Taxonomy" id="33203"/>
    <lineage>
        <taxon>Eukaryota</taxon>
        <taxon>Fungi</taxon>
        <taxon>Dikarya</taxon>
        <taxon>Ascomycota</taxon>
        <taxon>Pezizomycotina</taxon>
        <taxon>Sordariomycetes</taxon>
        <taxon>Hypocreomycetidae</taxon>
        <taxon>Hypocreales</taxon>
        <taxon>Ophiocordycipitaceae</taxon>
        <taxon>Purpureocillium</taxon>
    </lineage>
</organism>
<proteinExistence type="predicted"/>
<feature type="region of interest" description="Disordered" evidence="1">
    <location>
        <begin position="1"/>
        <end position="26"/>
    </location>
</feature>
<reference evidence="2 3" key="1">
    <citation type="submission" date="2016-01" db="EMBL/GenBank/DDBJ databases">
        <title>Biosynthesis of antibiotic leucinostatins and their inhibition on Phytophthora in bio-control Purpureocillium lilacinum.</title>
        <authorList>
            <person name="Wang G."/>
            <person name="Liu Z."/>
            <person name="Lin R."/>
            <person name="Li E."/>
            <person name="Mao Z."/>
            <person name="Ling J."/>
            <person name="Yin W."/>
            <person name="Xie B."/>
        </authorList>
    </citation>
    <scope>NUCLEOTIDE SEQUENCE [LARGE SCALE GENOMIC DNA]</scope>
    <source>
        <strain evidence="2">PLBJ-1</strain>
    </source>
</reference>
<accession>A0A179GIE2</accession>
<dbReference type="AlphaFoldDB" id="A0A179GIE2"/>
<dbReference type="EMBL" id="LSBH01000006">
    <property type="protein sequence ID" value="OAQ77637.1"/>
    <property type="molecule type" value="Genomic_DNA"/>
</dbReference>
<comment type="caution">
    <text evidence="2">The sequence shown here is derived from an EMBL/GenBank/DDBJ whole genome shotgun (WGS) entry which is preliminary data.</text>
</comment>
<evidence type="ECO:0000313" key="2">
    <source>
        <dbReference type="EMBL" id="OAQ77637.1"/>
    </source>
</evidence>
<protein>
    <submittedName>
        <fullName evidence="2">Uncharacterized protein</fullName>
    </submittedName>
</protein>
<evidence type="ECO:0000313" key="3">
    <source>
        <dbReference type="Proteomes" id="UP000078240"/>
    </source>
</evidence>
<sequence length="59" mass="6356">MCPARPRPPKPNLAMPFHRTPPKPSRTSGVPLAFELLFACAPTHRGLAVRCAALGCALY</sequence>
<dbReference type="Proteomes" id="UP000078240">
    <property type="component" value="Unassembled WGS sequence"/>
</dbReference>
<evidence type="ECO:0000256" key="1">
    <source>
        <dbReference type="SAM" id="MobiDB-lite"/>
    </source>
</evidence>
<name>A0A179GIE2_PURLI</name>